<evidence type="ECO:0000313" key="5">
    <source>
        <dbReference type="Proteomes" id="UP000053780"/>
    </source>
</evidence>
<dbReference type="GO" id="GO:0005635">
    <property type="term" value="C:nuclear envelope"/>
    <property type="evidence" value="ECO:0007669"/>
    <property type="project" value="TreeGrafter"/>
</dbReference>
<dbReference type="HOGENOM" id="CLU_013781_0_0_1"/>
<evidence type="ECO:0000256" key="1">
    <source>
        <dbReference type="ARBA" id="ARBA00004496"/>
    </source>
</evidence>
<dbReference type="PANTHER" id="PTHR10997">
    <property type="entry name" value="IMPORTIN-7, 8, 11"/>
    <property type="match status" value="1"/>
</dbReference>
<dbReference type="SUPFAM" id="SSF48371">
    <property type="entry name" value="ARM repeat"/>
    <property type="match status" value="1"/>
</dbReference>
<gene>
    <name evidence="4" type="ORF">NAPIS_ORF02286</name>
</gene>
<comment type="subcellular location">
    <subcellularLocation>
        <location evidence="1">Cytoplasm</location>
    </subcellularLocation>
</comment>
<sequence length="808" mass="94646">MNTEIKEIFKNSLNPRPEIRSASEKKLSVLQKDYNFLLSLPYSLMKDSDIIIKKTSSIFFKNAVINEWNNKEFEETKKILILRLLEFFTQADEVNIVAFNGILVHFLNNEPVEETNKFITTSALMIKSNDMLQFKIGLEVLLQIWNADKIKYQLENILQIIYKTSGQELMSSLHVLINKKEYKLSYEILKFIAKSYNYYSIPDFLVRIDVFSYTVNLVLQILKIENCSDICTMLCKKWAAIFLYKACNKSIKKFYKNSELSDFIVDNTRFEYIYNVFLYQLKMDCSDSFSISLQTSTVEFLTLCASDKNAYKFMEKDIIFLISEYILPLHNLSENEEDDFENDPEKYLREKYHFFSNNLRNESGTLFCEIVKNLKHNTQGMNWLYQFLFQKLNTYKNNQTPENAKITYGIYFLISNITHSLFKFSKKEFERILNEYVFYDLKNSSIILKSQACYLLSYIEENITFDRNIVEALDATVCLIRERHPILSVDSTLAMNFFISIPDIKIYFKKYIGEVIQSILTLSGSYDIEPLTYLLDNIMETFLNEVTEFAPSLVSSLGNLILSHLTSDQSESEDRIMVVSGFLRSVETIVSSVDKSKVLFRDLYQNFYNVLYYIFSERKDNFYQEALDITNNFLYSFDSIDTSMWHLLSLIIGLPKDDIVLYPTEISEIIDNLVCSGKDTVLDNNIYLKLLSIIKIYCTEIEDTIYDDDFIAGCSVIETLLLNVGDKLFSTYPDNLDIFIKIITENIVKLEDDSTAIVYGLEVIMNCFYLRPLETLHLLKLYQFSDIFFNFIYKKEKSFVVSMIKKYV</sequence>
<name>T0M9R4_9MICR</name>
<proteinExistence type="predicted"/>
<dbReference type="InterPro" id="IPR011989">
    <property type="entry name" value="ARM-like"/>
</dbReference>
<dbReference type="InterPro" id="IPR016024">
    <property type="entry name" value="ARM-type_fold"/>
</dbReference>
<reference evidence="4 5" key="1">
    <citation type="journal article" date="2013" name="BMC Genomics">
        <title>Genome sequencing and comparative genomics of honey bee microsporidia, Nosema apis reveal novel insights into host-parasite interactions.</title>
        <authorList>
            <person name="Chen Yp."/>
            <person name="Pettis J.S."/>
            <person name="Zhao Y."/>
            <person name="Liu X."/>
            <person name="Tallon L.J."/>
            <person name="Sadzewicz L.D."/>
            <person name="Li R."/>
            <person name="Zheng H."/>
            <person name="Huang S."/>
            <person name="Zhang X."/>
            <person name="Hamilton M.C."/>
            <person name="Pernal S.F."/>
            <person name="Melathopoulos A.P."/>
            <person name="Yan X."/>
            <person name="Evans J.D."/>
        </authorList>
    </citation>
    <scope>NUCLEOTIDE SEQUENCE [LARGE SCALE GENOMIC DNA]</scope>
    <source>
        <strain evidence="4 5">BRL 01</strain>
    </source>
</reference>
<dbReference type="GO" id="GO:0005829">
    <property type="term" value="C:cytosol"/>
    <property type="evidence" value="ECO:0007669"/>
    <property type="project" value="TreeGrafter"/>
</dbReference>
<dbReference type="PANTHER" id="PTHR10997:SF18">
    <property type="entry name" value="D-IMPORTIN 7_RANBP7"/>
    <property type="match status" value="1"/>
</dbReference>
<dbReference type="OrthoDB" id="760868at2759"/>
<accession>T0M9R4</accession>
<evidence type="ECO:0000256" key="2">
    <source>
        <dbReference type="ARBA" id="ARBA00022490"/>
    </source>
</evidence>
<organism evidence="4 5">
    <name type="scientific">Vairimorpha apis BRL 01</name>
    <dbReference type="NCBI Taxonomy" id="1037528"/>
    <lineage>
        <taxon>Eukaryota</taxon>
        <taxon>Fungi</taxon>
        <taxon>Fungi incertae sedis</taxon>
        <taxon>Microsporidia</taxon>
        <taxon>Nosematidae</taxon>
        <taxon>Vairimorpha</taxon>
    </lineage>
</organism>
<evidence type="ECO:0000313" key="4">
    <source>
        <dbReference type="EMBL" id="EQB60146.1"/>
    </source>
</evidence>
<keyword evidence="5" id="KW-1185">Reference proteome</keyword>
<dbReference type="Gene3D" id="1.25.10.10">
    <property type="entry name" value="Leucine-rich Repeat Variant"/>
    <property type="match status" value="1"/>
</dbReference>
<keyword evidence="2" id="KW-0963">Cytoplasm</keyword>
<dbReference type="EMBL" id="KE647328">
    <property type="protein sequence ID" value="EQB60146.1"/>
    <property type="molecule type" value="Genomic_DNA"/>
</dbReference>
<keyword evidence="3" id="KW-0653">Protein transport</keyword>
<dbReference type="AlphaFoldDB" id="T0M9R4"/>
<dbReference type="GO" id="GO:0006606">
    <property type="term" value="P:protein import into nucleus"/>
    <property type="evidence" value="ECO:0007669"/>
    <property type="project" value="TreeGrafter"/>
</dbReference>
<keyword evidence="3" id="KW-0813">Transport</keyword>
<evidence type="ECO:0000256" key="3">
    <source>
        <dbReference type="ARBA" id="ARBA00022927"/>
    </source>
</evidence>
<protein>
    <submittedName>
        <fullName evidence="4">Nonsense-mediated mrna decay protein</fullName>
    </submittedName>
</protein>
<dbReference type="VEuPathDB" id="MicrosporidiaDB:NAPIS_ORF02286"/>
<dbReference type="Proteomes" id="UP000053780">
    <property type="component" value="Unassembled WGS sequence"/>
</dbReference>